<evidence type="ECO:0000313" key="3">
    <source>
        <dbReference type="Proteomes" id="UP000013569"/>
    </source>
</evidence>
<proteinExistence type="predicted"/>
<dbReference type="AlphaFoldDB" id="R7Y5F5"/>
<accession>R7Y5F5</accession>
<feature type="compositionally biased region" description="Low complexity" evidence="1">
    <location>
        <begin position="91"/>
        <end position="108"/>
    </location>
</feature>
<evidence type="ECO:0000313" key="2">
    <source>
        <dbReference type="EMBL" id="EON31251.1"/>
    </source>
</evidence>
<sequence>MLVLLPSSTTVSVFTRVGTNWTSPTPTLTHRIIKSVLASSCATPGTVTTPGGAATAARQARAAVPSAATSSAPSAPSTSAPPDRDPDVGQSDPDTTSSSAPSTAAGYR</sequence>
<comment type="caution">
    <text evidence="2">The sequence shown here is derived from an EMBL/GenBank/DDBJ whole genome shotgun (WGS) entry which is preliminary data.</text>
</comment>
<evidence type="ECO:0000256" key="1">
    <source>
        <dbReference type="SAM" id="MobiDB-lite"/>
    </source>
</evidence>
<dbReference type="EMBL" id="AQPW01000028">
    <property type="protein sequence ID" value="EON31251.1"/>
    <property type="molecule type" value="Genomic_DNA"/>
</dbReference>
<dbReference type="PATRIC" id="fig|1316928.3.peg.3757"/>
<protein>
    <submittedName>
        <fullName evidence="2">Uncharacterized protein</fullName>
    </submittedName>
</protein>
<organism evidence="2 3">
    <name type="scientific">Gordonia terrae C-6</name>
    <dbReference type="NCBI Taxonomy" id="1316928"/>
    <lineage>
        <taxon>Bacteria</taxon>
        <taxon>Bacillati</taxon>
        <taxon>Actinomycetota</taxon>
        <taxon>Actinomycetes</taxon>
        <taxon>Mycobacteriales</taxon>
        <taxon>Gordoniaceae</taxon>
        <taxon>Gordonia</taxon>
    </lineage>
</organism>
<dbReference type="Proteomes" id="UP000013569">
    <property type="component" value="Unassembled WGS sequence"/>
</dbReference>
<feature type="compositionally biased region" description="Low complexity" evidence="1">
    <location>
        <begin position="42"/>
        <end position="81"/>
    </location>
</feature>
<reference evidence="2 3" key="1">
    <citation type="journal article" date="2013" name="Genome Announc.">
        <title>Draft Genome Sequence of a Benzothiophene-Desulfurizing Bacterium, Gordona terrae Strain C-6.</title>
        <authorList>
            <person name="Wang W."/>
            <person name="Ma T."/>
            <person name="Ren Y."/>
            <person name="Li G."/>
        </authorList>
    </citation>
    <scope>NUCLEOTIDE SEQUENCE [LARGE SCALE GENOMIC DNA]</scope>
    <source>
        <strain evidence="2 3">C-6</strain>
    </source>
</reference>
<feature type="region of interest" description="Disordered" evidence="1">
    <location>
        <begin position="42"/>
        <end position="108"/>
    </location>
</feature>
<gene>
    <name evidence="2" type="ORF">GTC6_18591</name>
</gene>
<name>R7Y5F5_9ACTN</name>